<gene>
    <name evidence="2" type="ORF">QJ048_05055</name>
</gene>
<dbReference type="InterPro" id="IPR046109">
    <property type="entry name" value="DUF6046"/>
</dbReference>
<sequence>MPGFNDILDTRATTVNVFDVLGKVYGARGIPFPGKPKEGDNNMIATGFENFAIPPDRTIGKSGVIKQYTDSVLGRYEFLPATINNVLIPNAVVLITGEKEIIETTVIDNGTVFEKVFERPFDITIIATLISDDGNWPENDFIKMAKLFRDNDLVTLKCASTNNFLQPENNFLIKKIDLLDSAGSENVEVIQFSGRSNVDFLLEIV</sequence>
<evidence type="ECO:0000313" key="2">
    <source>
        <dbReference type="EMBL" id="MDI3319128.1"/>
    </source>
</evidence>
<proteinExistence type="predicted"/>
<evidence type="ECO:0000313" key="3">
    <source>
        <dbReference type="Proteomes" id="UP001226434"/>
    </source>
</evidence>
<dbReference type="Proteomes" id="UP001226434">
    <property type="component" value="Unassembled WGS sequence"/>
</dbReference>
<comment type="caution">
    <text evidence="2">The sequence shown here is derived from an EMBL/GenBank/DDBJ whole genome shotgun (WGS) entry which is preliminary data.</text>
</comment>
<organism evidence="2 3">
    <name type="scientific">Pinibacter soli</name>
    <dbReference type="NCBI Taxonomy" id="3044211"/>
    <lineage>
        <taxon>Bacteria</taxon>
        <taxon>Pseudomonadati</taxon>
        <taxon>Bacteroidota</taxon>
        <taxon>Chitinophagia</taxon>
        <taxon>Chitinophagales</taxon>
        <taxon>Chitinophagaceae</taxon>
        <taxon>Pinibacter</taxon>
    </lineage>
</organism>
<evidence type="ECO:0000259" key="1">
    <source>
        <dbReference type="Pfam" id="PF19512"/>
    </source>
</evidence>
<name>A0ABT6R987_9BACT</name>
<protein>
    <submittedName>
        <fullName evidence="2">DUF6046 domain-containing protein</fullName>
    </submittedName>
</protein>
<accession>A0ABT6R987</accession>
<dbReference type="RefSeq" id="WP_282333243.1">
    <property type="nucleotide sequence ID" value="NZ_JASBRG010000003.1"/>
</dbReference>
<feature type="domain" description="DUF6046" evidence="1">
    <location>
        <begin position="89"/>
        <end position="197"/>
    </location>
</feature>
<dbReference type="EMBL" id="JASBRG010000003">
    <property type="protein sequence ID" value="MDI3319128.1"/>
    <property type="molecule type" value="Genomic_DNA"/>
</dbReference>
<reference evidence="2 3" key="1">
    <citation type="submission" date="2023-05" db="EMBL/GenBank/DDBJ databases">
        <title>Genome sequence of Pinibacter sp. MAH-24.</title>
        <authorList>
            <person name="Huq M.A."/>
        </authorList>
    </citation>
    <scope>NUCLEOTIDE SEQUENCE [LARGE SCALE GENOMIC DNA]</scope>
    <source>
        <strain evidence="2 3">MAH-24</strain>
    </source>
</reference>
<dbReference type="Pfam" id="PF19512">
    <property type="entry name" value="DUF6046"/>
    <property type="match status" value="1"/>
</dbReference>
<keyword evidence="3" id="KW-1185">Reference proteome</keyword>